<comment type="caution">
    <text evidence="3">The sequence shown here is derived from an EMBL/GenBank/DDBJ whole genome shotgun (WGS) entry which is preliminary data.</text>
</comment>
<evidence type="ECO:0000256" key="1">
    <source>
        <dbReference type="SAM" id="MobiDB-lite"/>
    </source>
</evidence>
<dbReference type="EMBL" id="BJUZ01000002">
    <property type="protein sequence ID" value="GEK94257.1"/>
    <property type="molecule type" value="Genomic_DNA"/>
</dbReference>
<organism evidence="3 4">
    <name type="scientific">Gluconobacter wancherniae NBRC 103581</name>
    <dbReference type="NCBI Taxonomy" id="656744"/>
    <lineage>
        <taxon>Bacteria</taxon>
        <taxon>Pseudomonadati</taxon>
        <taxon>Pseudomonadota</taxon>
        <taxon>Alphaproteobacteria</taxon>
        <taxon>Acetobacterales</taxon>
        <taxon>Acetobacteraceae</taxon>
        <taxon>Gluconobacter</taxon>
    </lineage>
</organism>
<feature type="compositionally biased region" description="Polar residues" evidence="1">
    <location>
        <begin position="187"/>
        <end position="202"/>
    </location>
</feature>
<reference evidence="3 4" key="1">
    <citation type="submission" date="2019-07" db="EMBL/GenBank/DDBJ databases">
        <title>Whole genome shotgun sequence of Gluconobacter wancherniae NBRC 103581.</title>
        <authorList>
            <person name="Hosoyama A."/>
            <person name="Uohara A."/>
            <person name="Ohji S."/>
            <person name="Ichikawa N."/>
        </authorList>
    </citation>
    <scope>NUCLEOTIDE SEQUENCE [LARGE SCALE GENOMIC DNA]</scope>
    <source>
        <strain evidence="3 4">NBRC 103581</strain>
    </source>
</reference>
<dbReference type="InterPro" id="IPR025640">
    <property type="entry name" value="GYF_2"/>
</dbReference>
<dbReference type="Pfam" id="PF14237">
    <property type="entry name" value="GYF_2"/>
    <property type="match status" value="1"/>
</dbReference>
<dbReference type="RefSeq" id="WP_146797253.1">
    <property type="nucleotide sequence ID" value="NZ_BARC01000006.1"/>
</dbReference>
<proteinExistence type="predicted"/>
<evidence type="ECO:0000313" key="3">
    <source>
        <dbReference type="EMBL" id="GEK94257.1"/>
    </source>
</evidence>
<evidence type="ECO:0000259" key="2">
    <source>
        <dbReference type="Pfam" id="PF14237"/>
    </source>
</evidence>
<evidence type="ECO:0000313" key="4">
    <source>
        <dbReference type="Proteomes" id="UP000321230"/>
    </source>
</evidence>
<dbReference type="AlphaFoldDB" id="A0A511B8W9"/>
<protein>
    <recommendedName>
        <fullName evidence="2">GYF domain-containing protein</fullName>
    </recommendedName>
</protein>
<feature type="region of interest" description="Disordered" evidence="1">
    <location>
        <begin position="185"/>
        <end position="210"/>
    </location>
</feature>
<accession>A0A511B8W9</accession>
<gene>
    <name evidence="3" type="ORF">GWA01_20270</name>
</gene>
<feature type="domain" description="GYF" evidence="2">
    <location>
        <begin position="3"/>
        <end position="49"/>
    </location>
</feature>
<dbReference type="Proteomes" id="UP000321230">
    <property type="component" value="Unassembled WGS sequence"/>
</dbReference>
<name>A0A511B8W9_9PROT</name>
<dbReference type="OrthoDB" id="198456at2"/>
<sequence>MEWFYEDNGRQAGPVSRAEILRLILQKRINPETLVWTAAFGNEWKQASQAGLVSTVTGLVRPSAGIGSHWAWVALAAPFAIDWLTLAILEFRHLPADKWGAPLNTVMLLHMGVFFTALLLDRNAVREGGVKPPSFWWWLFMPGYFWVRMRRTGHGKVLFAMSIALRLLDIGIGIVEMPKIRQEISHSVHSQQEPQKSGGNDSQESDNEEI</sequence>
<keyword evidence="4" id="KW-1185">Reference proteome</keyword>